<dbReference type="PANTHER" id="PTHR46044">
    <property type="entry name" value="NITRILASE"/>
    <property type="match status" value="1"/>
</dbReference>
<gene>
    <name evidence="7" type="ORF">GT037_003887</name>
</gene>
<dbReference type="PROSITE" id="PS50263">
    <property type="entry name" value="CN_HYDROLASE"/>
    <property type="match status" value="1"/>
</dbReference>
<evidence type="ECO:0000256" key="3">
    <source>
        <dbReference type="ARBA" id="ARBA00036406"/>
    </source>
</evidence>
<dbReference type="GO" id="GO:0016836">
    <property type="term" value="F:hydro-lyase activity"/>
    <property type="evidence" value="ECO:0007669"/>
    <property type="project" value="UniProtKB-ARBA"/>
</dbReference>
<keyword evidence="2" id="KW-0378">Hydrolase</keyword>
<keyword evidence="8" id="KW-1185">Reference proteome</keyword>
<sequence length="392" mass="43210">MSKSSIVKVAVTQHEPVWFDLTATVDKTCKLIAEAAREDAKLVVFPEVWIPGYPAWIWQRPMDVELGTKYVKNSLSYDSPEMARICTAARTARIAVVLGFSENDHNSLYIAQCIINASGTIVMKRRKIKPTHMERTVYGDGDGTSLNNVVEVEGIGRVGGLNCWEHMQPLLKYHTNSQHEEIHVAAWPPMHLAEKGVESKVAWGMSSEGMYDSLVANTQAAIPFSRFQDSFSSANFPLRLYPSPLSHIEELTNLLFQGASALSRVHAIEASTFVLCCHPTISTAGITAHRVEGNPLFGHIGGGDSAVYGPDGRRMTEPLGMDVEGFVFADLDMDELISIRLFADAVGHYSRPDLLWLGADTREKKHVKREGDGGSAGREKEKLALEEDKGEV</sequence>
<dbReference type="InterPro" id="IPR003010">
    <property type="entry name" value="C-N_Hydrolase"/>
</dbReference>
<comment type="caution">
    <text evidence="7">The sequence shown here is derived from an EMBL/GenBank/DDBJ whole genome shotgun (WGS) entry which is preliminary data.</text>
</comment>
<reference evidence="7" key="1">
    <citation type="submission" date="2020-01" db="EMBL/GenBank/DDBJ databases">
        <authorList>
            <person name="Feng Z.H.Z."/>
        </authorList>
    </citation>
    <scope>NUCLEOTIDE SEQUENCE</scope>
    <source>
        <strain evidence="7">CBS107.38</strain>
    </source>
</reference>
<evidence type="ECO:0000256" key="1">
    <source>
        <dbReference type="ARBA" id="ARBA00008129"/>
    </source>
</evidence>
<dbReference type="AlphaFoldDB" id="A0A8H7B6J6"/>
<proteinExistence type="inferred from homology"/>
<evidence type="ECO:0000256" key="2">
    <source>
        <dbReference type="ARBA" id="ARBA00022801"/>
    </source>
</evidence>
<dbReference type="CDD" id="cd07564">
    <property type="entry name" value="nitrilases_CHs"/>
    <property type="match status" value="1"/>
</dbReference>
<dbReference type="GeneID" id="62202112"/>
<organism evidence="7 8">
    <name type="scientific">Alternaria burnsii</name>
    <dbReference type="NCBI Taxonomy" id="1187904"/>
    <lineage>
        <taxon>Eukaryota</taxon>
        <taxon>Fungi</taxon>
        <taxon>Dikarya</taxon>
        <taxon>Ascomycota</taxon>
        <taxon>Pezizomycotina</taxon>
        <taxon>Dothideomycetes</taxon>
        <taxon>Pleosporomycetidae</taxon>
        <taxon>Pleosporales</taxon>
        <taxon>Pleosporineae</taxon>
        <taxon>Pleosporaceae</taxon>
        <taxon>Alternaria</taxon>
        <taxon>Alternaria sect. Alternaria</taxon>
    </lineage>
</organism>
<evidence type="ECO:0000256" key="4">
    <source>
        <dbReference type="ARBA" id="ARBA00039045"/>
    </source>
</evidence>
<dbReference type="PANTHER" id="PTHR46044:SF14">
    <property type="entry name" value="ARYLACETONITRILASE"/>
    <property type="match status" value="1"/>
</dbReference>
<evidence type="ECO:0000313" key="7">
    <source>
        <dbReference type="EMBL" id="KAF7678506.1"/>
    </source>
</evidence>
<protein>
    <recommendedName>
        <fullName evidence="4">nitrilase</fullName>
        <ecNumber evidence="4">3.5.5.1</ecNumber>
    </recommendedName>
</protein>
<dbReference type="Gene3D" id="3.60.110.10">
    <property type="entry name" value="Carbon-nitrogen hydrolase"/>
    <property type="match status" value="1"/>
</dbReference>
<dbReference type="GO" id="GO:0000257">
    <property type="term" value="F:nitrilase activity"/>
    <property type="evidence" value="ECO:0007669"/>
    <property type="project" value="UniProtKB-EC"/>
</dbReference>
<comment type="similarity">
    <text evidence="1">Belongs to the carbon-nitrogen hydrolase superfamily. Nitrilase family.</text>
</comment>
<feature type="domain" description="CN hydrolase" evidence="6">
    <location>
        <begin position="7"/>
        <end position="333"/>
    </location>
</feature>
<dbReference type="InterPro" id="IPR036526">
    <property type="entry name" value="C-N_Hydrolase_sf"/>
</dbReference>
<dbReference type="InterPro" id="IPR000132">
    <property type="entry name" value="Nitrilase/CN_hydratase_CS"/>
</dbReference>
<accession>A0A8H7B6J6</accession>
<dbReference type="EMBL" id="JAAABM010000004">
    <property type="protein sequence ID" value="KAF7678506.1"/>
    <property type="molecule type" value="Genomic_DNA"/>
</dbReference>
<evidence type="ECO:0000256" key="5">
    <source>
        <dbReference type="SAM" id="MobiDB-lite"/>
    </source>
</evidence>
<name>A0A8H7B6J6_9PLEO</name>
<feature type="region of interest" description="Disordered" evidence="5">
    <location>
        <begin position="365"/>
        <end position="392"/>
    </location>
</feature>
<dbReference type="PROSITE" id="PS00921">
    <property type="entry name" value="NITRIL_CHT_2"/>
    <property type="match status" value="1"/>
</dbReference>
<evidence type="ECO:0000259" key="6">
    <source>
        <dbReference type="PROSITE" id="PS50263"/>
    </source>
</evidence>
<comment type="catalytic activity">
    <reaction evidence="3">
        <text>a nitrile + 2 H2O = a carboxylate + NH4(+)</text>
        <dbReference type="Rhea" id="RHEA:21724"/>
        <dbReference type="ChEBI" id="CHEBI:15377"/>
        <dbReference type="ChEBI" id="CHEBI:18379"/>
        <dbReference type="ChEBI" id="CHEBI:28938"/>
        <dbReference type="ChEBI" id="CHEBI:29067"/>
        <dbReference type="EC" id="3.5.5.1"/>
    </reaction>
</comment>
<dbReference type="SUPFAM" id="SSF56317">
    <property type="entry name" value="Carbon-nitrogen hydrolase"/>
    <property type="match status" value="1"/>
</dbReference>
<dbReference type="EC" id="3.5.5.1" evidence="4"/>
<dbReference type="Proteomes" id="UP000596902">
    <property type="component" value="Unassembled WGS sequence"/>
</dbReference>
<evidence type="ECO:0000313" key="8">
    <source>
        <dbReference type="Proteomes" id="UP000596902"/>
    </source>
</evidence>
<feature type="compositionally biased region" description="Basic and acidic residues" evidence="5">
    <location>
        <begin position="369"/>
        <end position="392"/>
    </location>
</feature>
<dbReference type="RefSeq" id="XP_038788641.1">
    <property type="nucleotide sequence ID" value="XM_038928934.1"/>
</dbReference>
<reference evidence="7" key="2">
    <citation type="submission" date="2020-08" db="EMBL/GenBank/DDBJ databases">
        <title>Draft Genome Sequence of Cumin Blight Pathogen Alternaria burnsii.</title>
        <authorList>
            <person name="Feng Z."/>
        </authorList>
    </citation>
    <scope>NUCLEOTIDE SEQUENCE</scope>
    <source>
        <strain evidence="7">CBS107.38</strain>
    </source>
</reference>
<dbReference type="InterPro" id="IPR044149">
    <property type="entry name" value="Nitrilases_CHs"/>
</dbReference>
<dbReference type="Pfam" id="PF00795">
    <property type="entry name" value="CN_hydrolase"/>
    <property type="match status" value="1"/>
</dbReference>